<reference evidence="1 2" key="2">
    <citation type="journal article" date="2022" name="Mol. Ecol. Resour.">
        <title>The genomes of chicory, endive, great burdock and yacon provide insights into Asteraceae paleo-polyploidization history and plant inulin production.</title>
        <authorList>
            <person name="Fan W."/>
            <person name="Wang S."/>
            <person name="Wang H."/>
            <person name="Wang A."/>
            <person name="Jiang F."/>
            <person name="Liu H."/>
            <person name="Zhao H."/>
            <person name="Xu D."/>
            <person name="Zhang Y."/>
        </authorList>
    </citation>
    <scope>NUCLEOTIDE SEQUENCE [LARGE SCALE GENOMIC DNA]</scope>
    <source>
        <strain evidence="2">cv. Niubang</strain>
    </source>
</reference>
<name>A0ACB9DM00_ARCLA</name>
<evidence type="ECO:0000313" key="1">
    <source>
        <dbReference type="EMBL" id="KAI3747570.1"/>
    </source>
</evidence>
<organism evidence="1 2">
    <name type="scientific">Arctium lappa</name>
    <name type="common">Greater burdock</name>
    <name type="synonym">Lappa major</name>
    <dbReference type="NCBI Taxonomy" id="4217"/>
    <lineage>
        <taxon>Eukaryota</taxon>
        <taxon>Viridiplantae</taxon>
        <taxon>Streptophyta</taxon>
        <taxon>Embryophyta</taxon>
        <taxon>Tracheophyta</taxon>
        <taxon>Spermatophyta</taxon>
        <taxon>Magnoliopsida</taxon>
        <taxon>eudicotyledons</taxon>
        <taxon>Gunneridae</taxon>
        <taxon>Pentapetalae</taxon>
        <taxon>asterids</taxon>
        <taxon>campanulids</taxon>
        <taxon>Asterales</taxon>
        <taxon>Asteraceae</taxon>
        <taxon>Carduoideae</taxon>
        <taxon>Cardueae</taxon>
        <taxon>Arctiinae</taxon>
        <taxon>Arctium</taxon>
    </lineage>
</organism>
<keyword evidence="2" id="KW-1185">Reference proteome</keyword>
<proteinExistence type="predicted"/>
<reference evidence="2" key="1">
    <citation type="journal article" date="2022" name="Mol. Ecol. Resour.">
        <title>The genomes of chicory, endive, great burdock and yacon provide insights into Asteraceae palaeo-polyploidization history and plant inulin production.</title>
        <authorList>
            <person name="Fan W."/>
            <person name="Wang S."/>
            <person name="Wang H."/>
            <person name="Wang A."/>
            <person name="Jiang F."/>
            <person name="Liu H."/>
            <person name="Zhao H."/>
            <person name="Xu D."/>
            <person name="Zhang Y."/>
        </authorList>
    </citation>
    <scope>NUCLEOTIDE SEQUENCE [LARGE SCALE GENOMIC DNA]</scope>
    <source>
        <strain evidence="2">cv. Niubang</strain>
    </source>
</reference>
<gene>
    <name evidence="1" type="ORF">L6452_10068</name>
</gene>
<sequence length="778" mass="91505">MSMPEKVYEELDDAKAEIEKLRSEYHVKANHCDNLKRSFDDQVKKIQELNQKLENQAQEIEAKSDENYAAKQSIEDLKCKLKEKECIIKSFNSVNDKLRVDFNSKLRESEEEKRELASSLEEANMKILNLEHENRAFMDKIEVLKEGILSVSQKKCASESKMAKTSKQMREKGDMFEKLEEEKVKLEEKLKWKNEQFKHLEDAHEKLRDNLRRKEKEWDMEKATCFDEISTLETKLDSQIRLSEDLKRRLEMCNRSLAHEEDQRKCLVAKLQSLTNEKDEDIGILRNLLSEKECVYKDMEYKICKLEEENQELVFSLKELRKAGDSSSVGKLRNKLKTLEQIHSECSHHSKLREAEWSSQFEKVVADLNSCRLELESKEARLKEITTELNGYNSQVLQLTMEKEESAIMMVAMKSTLLEARSKIDEEKVLVLMKELESKNCDLVKAQESMKEQLAEIESLKMVKRKEIESHEEQLKNVCDLLDRSNKELAWWCCEANEVEFELQIWKSVAERLEANLEQSHRMRKEVEASLLAQVAMEVDLKQEIDNLVCGLQEKERRINELEQKLKESNRFSKENGEKLEKEIEWWEQEWVTKELEAAILAQLESERIHEHEKQSLNQLVEEKDERINNLQQIMKCLEEEFDDSSASFSCKLGKMQAQMNLFLEAWEKMRTFVVLKEIEVQEKGLVMMELEKDLEFEKKCVKKVSSEKEKLMDIIGGVSERINKLSREDGQVMRTLRSIMLSFDEFDPVKENTNVYQSPKRNTTSLEERSPLRALNG</sequence>
<evidence type="ECO:0000313" key="2">
    <source>
        <dbReference type="Proteomes" id="UP001055879"/>
    </source>
</evidence>
<dbReference type="EMBL" id="CM042049">
    <property type="protein sequence ID" value="KAI3747570.1"/>
    <property type="molecule type" value="Genomic_DNA"/>
</dbReference>
<comment type="caution">
    <text evidence="1">The sequence shown here is derived from an EMBL/GenBank/DDBJ whole genome shotgun (WGS) entry which is preliminary data.</text>
</comment>
<protein>
    <submittedName>
        <fullName evidence="1">Uncharacterized protein</fullName>
    </submittedName>
</protein>
<accession>A0ACB9DM00</accession>
<dbReference type="Proteomes" id="UP001055879">
    <property type="component" value="Linkage Group LG03"/>
</dbReference>